<protein>
    <submittedName>
        <fullName evidence="7">Vitellogenin</fullName>
    </submittedName>
</protein>
<proteinExistence type="inferred from homology"/>
<keyword evidence="5" id="KW-0732">Signal</keyword>
<dbReference type="PANTHER" id="PTHR11610">
    <property type="entry name" value="LIPASE"/>
    <property type="match status" value="1"/>
</dbReference>
<comment type="caution">
    <text evidence="7">The sequence shown here is derived from an EMBL/GenBank/DDBJ whole genome shotgun (WGS) entry which is preliminary data.</text>
</comment>
<evidence type="ECO:0000256" key="3">
    <source>
        <dbReference type="ARBA" id="ARBA00022525"/>
    </source>
</evidence>
<dbReference type="Proteomes" id="UP000007151">
    <property type="component" value="Unassembled WGS sequence"/>
</dbReference>
<dbReference type="Pfam" id="PF00151">
    <property type="entry name" value="Lipase"/>
    <property type="match status" value="1"/>
</dbReference>
<feature type="signal peptide" evidence="5">
    <location>
        <begin position="1"/>
        <end position="19"/>
    </location>
</feature>
<comment type="subcellular location">
    <subcellularLocation>
        <location evidence="1">Secreted</location>
    </subcellularLocation>
</comment>
<dbReference type="InterPro" id="IPR013818">
    <property type="entry name" value="Lipase"/>
</dbReference>
<gene>
    <name evidence="7" type="ORF">KGM_205787</name>
</gene>
<name>A0A212EHW0_DANPL</name>
<dbReference type="GO" id="GO:0016298">
    <property type="term" value="F:lipase activity"/>
    <property type="evidence" value="ECO:0007669"/>
    <property type="project" value="InterPro"/>
</dbReference>
<dbReference type="eggNOG" id="ENOG502S0GJ">
    <property type="taxonomic scope" value="Eukaryota"/>
</dbReference>
<accession>A0A212EHW0</accession>
<evidence type="ECO:0000259" key="6">
    <source>
        <dbReference type="Pfam" id="PF00151"/>
    </source>
</evidence>
<comment type="similarity">
    <text evidence="2 4">Belongs to the AB hydrolase superfamily. Lipase family.</text>
</comment>
<sequence length="320" mass="35308">MSAGAVGFFLFLFIAICSGNNKEAKLRYYFDSFENFEEWPIYEATKILSTAWYNSTRTTVIFCHGFTGIPTGPAVTAVIKTYLEQGESNVALLNWDYLASKPMPSLASSYVNFAVPNARRLGVRLASTFLDLSEAGMDLNKTHLIGHSLGAHILGIAGNHLAAKGVQLPWITGLDPAAVGFENKAARLYEGSALFVDVIHTDPNKYGTSMPSGTVDFWPNFKSGWPIIQPGCGRKPAPALSKEDLCNHNRSWELLVNAIKYPDTLIGCHAKNYRIWKNYSKDERNAYTLAIGIHNITARAGNYYFMTNSEPPYGMAEDGL</sequence>
<dbReference type="GO" id="GO:0017171">
    <property type="term" value="F:serine hydrolase activity"/>
    <property type="evidence" value="ECO:0007669"/>
    <property type="project" value="TreeGrafter"/>
</dbReference>
<dbReference type="EMBL" id="AGBW02014789">
    <property type="protein sequence ID" value="OWR41064.1"/>
    <property type="molecule type" value="Genomic_DNA"/>
</dbReference>
<dbReference type="PRINTS" id="PR00821">
    <property type="entry name" value="TAGLIPASE"/>
</dbReference>
<feature type="chain" id="PRO_5011110527" evidence="5">
    <location>
        <begin position="20"/>
        <end position="320"/>
    </location>
</feature>
<dbReference type="AlphaFoldDB" id="A0A212EHW0"/>
<organism evidence="7 8">
    <name type="scientific">Danaus plexippus plexippus</name>
    <dbReference type="NCBI Taxonomy" id="278856"/>
    <lineage>
        <taxon>Eukaryota</taxon>
        <taxon>Metazoa</taxon>
        <taxon>Ecdysozoa</taxon>
        <taxon>Arthropoda</taxon>
        <taxon>Hexapoda</taxon>
        <taxon>Insecta</taxon>
        <taxon>Pterygota</taxon>
        <taxon>Neoptera</taxon>
        <taxon>Endopterygota</taxon>
        <taxon>Lepidoptera</taxon>
        <taxon>Glossata</taxon>
        <taxon>Ditrysia</taxon>
        <taxon>Papilionoidea</taxon>
        <taxon>Nymphalidae</taxon>
        <taxon>Danainae</taxon>
        <taxon>Danaini</taxon>
        <taxon>Danaina</taxon>
        <taxon>Danaus</taxon>
        <taxon>Danaus</taxon>
    </lineage>
</organism>
<dbReference type="PANTHER" id="PTHR11610:SF37">
    <property type="entry name" value="GH01208P"/>
    <property type="match status" value="1"/>
</dbReference>
<reference evidence="7 8" key="1">
    <citation type="journal article" date="2011" name="Cell">
        <title>The monarch butterfly genome yields insights into long-distance migration.</title>
        <authorList>
            <person name="Zhan S."/>
            <person name="Merlin C."/>
            <person name="Boore J.L."/>
            <person name="Reppert S.M."/>
        </authorList>
    </citation>
    <scope>NUCLEOTIDE SEQUENCE [LARGE SCALE GENOMIC DNA]</scope>
    <source>
        <strain evidence="7">F-2</strain>
    </source>
</reference>
<evidence type="ECO:0000256" key="1">
    <source>
        <dbReference type="ARBA" id="ARBA00004613"/>
    </source>
</evidence>
<dbReference type="KEGG" id="dpl:KGM_205787"/>
<keyword evidence="3" id="KW-0964">Secreted</keyword>
<dbReference type="InterPro" id="IPR029058">
    <property type="entry name" value="AB_hydrolase_fold"/>
</dbReference>
<dbReference type="SUPFAM" id="SSF53474">
    <property type="entry name" value="alpha/beta-Hydrolases"/>
    <property type="match status" value="1"/>
</dbReference>
<evidence type="ECO:0000313" key="7">
    <source>
        <dbReference type="EMBL" id="OWR41064.1"/>
    </source>
</evidence>
<dbReference type="InParanoid" id="A0A212EHW0"/>
<dbReference type="GO" id="GO:0016042">
    <property type="term" value="P:lipid catabolic process"/>
    <property type="evidence" value="ECO:0007669"/>
    <property type="project" value="TreeGrafter"/>
</dbReference>
<dbReference type="InterPro" id="IPR000734">
    <property type="entry name" value="TAG_lipase"/>
</dbReference>
<dbReference type="GO" id="GO:0005615">
    <property type="term" value="C:extracellular space"/>
    <property type="evidence" value="ECO:0007669"/>
    <property type="project" value="TreeGrafter"/>
</dbReference>
<evidence type="ECO:0000313" key="8">
    <source>
        <dbReference type="Proteomes" id="UP000007151"/>
    </source>
</evidence>
<keyword evidence="8" id="KW-1185">Reference proteome</keyword>
<evidence type="ECO:0000256" key="5">
    <source>
        <dbReference type="SAM" id="SignalP"/>
    </source>
</evidence>
<evidence type="ECO:0000256" key="2">
    <source>
        <dbReference type="ARBA" id="ARBA00010701"/>
    </source>
</evidence>
<dbReference type="Gene3D" id="3.40.50.1820">
    <property type="entry name" value="alpha/beta hydrolase"/>
    <property type="match status" value="1"/>
</dbReference>
<evidence type="ECO:0000256" key="4">
    <source>
        <dbReference type="RuleBase" id="RU004262"/>
    </source>
</evidence>
<feature type="domain" description="Lipase" evidence="6">
    <location>
        <begin position="46"/>
        <end position="312"/>
    </location>
</feature>